<dbReference type="Pfam" id="PF00079">
    <property type="entry name" value="Serpin"/>
    <property type="match status" value="2"/>
</dbReference>
<dbReference type="PANTHER" id="PTHR11461:SF211">
    <property type="entry name" value="GH10112P-RELATED"/>
    <property type="match status" value="1"/>
</dbReference>
<dbReference type="AlphaFoldDB" id="G7J5S5"/>
<evidence type="ECO:0000256" key="1">
    <source>
        <dbReference type="ARBA" id="ARBA00009500"/>
    </source>
</evidence>
<dbReference type="EnsemblPlants" id="AES73241">
    <property type="protein sequence ID" value="AES73241"/>
    <property type="gene ID" value="MTR_3g101190"/>
</dbReference>
<dbReference type="InterPro" id="IPR000215">
    <property type="entry name" value="Serpin_fam"/>
</dbReference>
<keyword evidence="6" id="KW-1185">Reference proteome</keyword>
<evidence type="ECO:0000313" key="5">
    <source>
        <dbReference type="EnsemblPlants" id="AES73241"/>
    </source>
</evidence>
<accession>G7J5S5</accession>
<dbReference type="InterPro" id="IPR023796">
    <property type="entry name" value="Serpin_dom"/>
</dbReference>
<dbReference type="PaxDb" id="3880-AES73241"/>
<reference evidence="5" key="3">
    <citation type="submission" date="2015-04" db="UniProtKB">
        <authorList>
            <consortium name="EnsemblPlants"/>
        </authorList>
    </citation>
    <scope>IDENTIFICATION</scope>
    <source>
        <strain evidence="5">cv. Jemalong A17</strain>
    </source>
</reference>
<dbReference type="Gene3D" id="2.30.39.10">
    <property type="entry name" value="Alpha-1-antitrypsin, domain 1"/>
    <property type="match status" value="2"/>
</dbReference>
<comment type="similarity">
    <text evidence="1 2">Belongs to the serpin family.</text>
</comment>
<dbReference type="Proteomes" id="UP000002051">
    <property type="component" value="Chromosome 3"/>
</dbReference>
<reference evidence="4 6" key="2">
    <citation type="journal article" date="2014" name="BMC Genomics">
        <title>An improved genome release (version Mt4.0) for the model legume Medicago truncatula.</title>
        <authorList>
            <person name="Tang H."/>
            <person name="Krishnakumar V."/>
            <person name="Bidwell S."/>
            <person name="Rosen B."/>
            <person name="Chan A."/>
            <person name="Zhou S."/>
            <person name="Gentzbittel L."/>
            <person name="Childs K.L."/>
            <person name="Yandell M."/>
            <person name="Gundlach H."/>
            <person name="Mayer K.F."/>
            <person name="Schwartz D.C."/>
            <person name="Town C.D."/>
        </authorList>
    </citation>
    <scope>GENOME REANNOTATION</scope>
    <source>
        <strain evidence="5 6">cv. Jemalong A17</strain>
    </source>
</reference>
<dbReference type="InterPro" id="IPR023795">
    <property type="entry name" value="Serpin_CS"/>
</dbReference>
<dbReference type="InterPro" id="IPR036186">
    <property type="entry name" value="Serpin_sf"/>
</dbReference>
<evidence type="ECO:0000256" key="2">
    <source>
        <dbReference type="RuleBase" id="RU000411"/>
    </source>
</evidence>
<organism evidence="4 6">
    <name type="scientific">Medicago truncatula</name>
    <name type="common">Barrel medic</name>
    <name type="synonym">Medicago tribuloides</name>
    <dbReference type="NCBI Taxonomy" id="3880"/>
    <lineage>
        <taxon>Eukaryota</taxon>
        <taxon>Viridiplantae</taxon>
        <taxon>Streptophyta</taxon>
        <taxon>Embryophyta</taxon>
        <taxon>Tracheophyta</taxon>
        <taxon>Spermatophyta</taxon>
        <taxon>Magnoliopsida</taxon>
        <taxon>eudicotyledons</taxon>
        <taxon>Gunneridae</taxon>
        <taxon>Pentapetalae</taxon>
        <taxon>rosids</taxon>
        <taxon>fabids</taxon>
        <taxon>Fabales</taxon>
        <taxon>Fabaceae</taxon>
        <taxon>Papilionoideae</taxon>
        <taxon>50 kb inversion clade</taxon>
        <taxon>NPAAA clade</taxon>
        <taxon>Hologalegina</taxon>
        <taxon>IRL clade</taxon>
        <taxon>Trifolieae</taxon>
        <taxon>Medicago</taxon>
    </lineage>
</organism>
<protein>
    <submittedName>
        <fullName evidence="4">Serpin-like protein</fullName>
    </submittedName>
</protein>
<evidence type="ECO:0000313" key="6">
    <source>
        <dbReference type="Proteomes" id="UP000002051"/>
    </source>
</evidence>
<dbReference type="SMART" id="SM00093">
    <property type="entry name" value="SERPIN"/>
    <property type="match status" value="1"/>
</dbReference>
<evidence type="ECO:0000313" key="4">
    <source>
        <dbReference type="EMBL" id="AES73241.1"/>
    </source>
</evidence>
<dbReference type="InterPro" id="IPR042178">
    <property type="entry name" value="Serpin_sf_1"/>
</dbReference>
<dbReference type="PROSITE" id="PS00284">
    <property type="entry name" value="SERPIN"/>
    <property type="match status" value="1"/>
</dbReference>
<reference evidence="4 6" key="1">
    <citation type="journal article" date="2011" name="Nature">
        <title>The Medicago genome provides insight into the evolution of rhizobial symbioses.</title>
        <authorList>
            <person name="Young N.D."/>
            <person name="Debelle F."/>
            <person name="Oldroyd G.E."/>
            <person name="Geurts R."/>
            <person name="Cannon S.B."/>
            <person name="Udvardi M.K."/>
            <person name="Benedito V.A."/>
            <person name="Mayer K.F."/>
            <person name="Gouzy J."/>
            <person name="Schoof H."/>
            <person name="Van de Peer Y."/>
            <person name="Proost S."/>
            <person name="Cook D.R."/>
            <person name="Meyers B.C."/>
            <person name="Spannagl M."/>
            <person name="Cheung F."/>
            <person name="De Mita S."/>
            <person name="Krishnakumar V."/>
            <person name="Gundlach H."/>
            <person name="Zhou S."/>
            <person name="Mudge J."/>
            <person name="Bharti A.K."/>
            <person name="Murray J.D."/>
            <person name="Naoumkina M.A."/>
            <person name="Rosen B."/>
            <person name="Silverstein K.A."/>
            <person name="Tang H."/>
            <person name="Rombauts S."/>
            <person name="Zhao P.X."/>
            <person name="Zhou P."/>
            <person name="Barbe V."/>
            <person name="Bardou P."/>
            <person name="Bechner M."/>
            <person name="Bellec A."/>
            <person name="Berger A."/>
            <person name="Berges H."/>
            <person name="Bidwell S."/>
            <person name="Bisseling T."/>
            <person name="Choisne N."/>
            <person name="Couloux A."/>
            <person name="Denny R."/>
            <person name="Deshpande S."/>
            <person name="Dai X."/>
            <person name="Doyle J.J."/>
            <person name="Dudez A.M."/>
            <person name="Farmer A.D."/>
            <person name="Fouteau S."/>
            <person name="Franken C."/>
            <person name="Gibelin C."/>
            <person name="Gish J."/>
            <person name="Goldstein S."/>
            <person name="Gonzalez A.J."/>
            <person name="Green P.J."/>
            <person name="Hallab A."/>
            <person name="Hartog M."/>
            <person name="Hua A."/>
            <person name="Humphray S.J."/>
            <person name="Jeong D.H."/>
            <person name="Jing Y."/>
            <person name="Jocker A."/>
            <person name="Kenton S.M."/>
            <person name="Kim D.J."/>
            <person name="Klee K."/>
            <person name="Lai H."/>
            <person name="Lang C."/>
            <person name="Lin S."/>
            <person name="Macmil S.L."/>
            <person name="Magdelenat G."/>
            <person name="Matthews L."/>
            <person name="McCorrison J."/>
            <person name="Monaghan E.L."/>
            <person name="Mun J.H."/>
            <person name="Najar F.Z."/>
            <person name="Nicholson C."/>
            <person name="Noirot C."/>
            <person name="O'Bleness M."/>
            <person name="Paule C.R."/>
            <person name="Poulain J."/>
            <person name="Prion F."/>
            <person name="Qin B."/>
            <person name="Qu C."/>
            <person name="Retzel E.F."/>
            <person name="Riddle C."/>
            <person name="Sallet E."/>
            <person name="Samain S."/>
            <person name="Samson N."/>
            <person name="Sanders I."/>
            <person name="Saurat O."/>
            <person name="Scarpelli C."/>
            <person name="Schiex T."/>
            <person name="Segurens B."/>
            <person name="Severin A.J."/>
            <person name="Sherrier D.J."/>
            <person name="Shi R."/>
            <person name="Sims S."/>
            <person name="Singer S.R."/>
            <person name="Sinharoy S."/>
            <person name="Sterck L."/>
            <person name="Viollet A."/>
            <person name="Wang B.B."/>
            <person name="Wang K."/>
            <person name="Wang M."/>
            <person name="Wang X."/>
            <person name="Warfsmann J."/>
            <person name="Weissenbach J."/>
            <person name="White D.D."/>
            <person name="White J.D."/>
            <person name="Wiley G.B."/>
            <person name="Wincker P."/>
            <person name="Xing Y."/>
            <person name="Yang L."/>
            <person name="Yao Z."/>
            <person name="Ying F."/>
            <person name="Zhai J."/>
            <person name="Zhou L."/>
            <person name="Zuber A."/>
            <person name="Denarie J."/>
            <person name="Dixon R.A."/>
            <person name="May G.D."/>
            <person name="Schwartz D.C."/>
            <person name="Rogers J."/>
            <person name="Quetier F."/>
            <person name="Town C.D."/>
            <person name="Roe B.A."/>
        </authorList>
    </citation>
    <scope>NUCLEOTIDE SEQUENCE [LARGE SCALE GENOMIC DNA]</scope>
    <source>
        <strain evidence="4">A17</strain>
        <strain evidence="5 6">cv. Jemalong A17</strain>
    </source>
</reference>
<dbReference type="HOGENOM" id="CLU_023330_4_0_1"/>
<dbReference type="GO" id="GO:0004867">
    <property type="term" value="F:serine-type endopeptidase inhibitor activity"/>
    <property type="evidence" value="ECO:0007669"/>
    <property type="project" value="InterPro"/>
</dbReference>
<proteinExistence type="inferred from homology"/>
<dbReference type="CDD" id="cd02043">
    <property type="entry name" value="serpinP_plants"/>
    <property type="match status" value="1"/>
</dbReference>
<sequence length="312" mass="34793">MDLHESINYQTDDKNIIFSPLSLQVVLNIIAAGSDGPTKQQLLSFLRSKSTDHLNSLASQLVSSVFSDAAPLGRPCLSFVNGAWIEQTLSLQPSFEKTMATDYKATLASVDFKTKASEVAKEVNLWAEKETNGLIKTILPAGSIDGSTCLIFANALYFKGAWDEKFNTMDMEGYDFHLLNGSSVKVPFITSRNDQFISVFDGFKFLEHKLPNEKVEVKYFRIPRFKILFELETSNVLKELGVDLPFYPGGLTKMVNSPIDKYLYVSKIFHKAGGFIPPPINFVADHPFMFMIKEDSSGTILFIGQVLNPFVG</sequence>
<name>G7J5S5_MEDTR</name>
<feature type="domain" description="Serpin" evidence="3">
    <location>
        <begin position="1"/>
        <end position="309"/>
    </location>
</feature>
<dbReference type="SUPFAM" id="SSF56574">
    <property type="entry name" value="Serpins"/>
    <property type="match status" value="1"/>
</dbReference>
<dbReference type="eggNOG" id="KOG2392">
    <property type="taxonomic scope" value="Eukaryota"/>
</dbReference>
<dbReference type="EMBL" id="CM001219">
    <property type="protein sequence ID" value="AES73241.1"/>
    <property type="molecule type" value="Genomic_DNA"/>
</dbReference>
<gene>
    <name evidence="4" type="ordered locus">MTR_3g101190</name>
</gene>
<dbReference type="OMA" id="CYFGKLL"/>
<dbReference type="PANTHER" id="PTHR11461">
    <property type="entry name" value="SERINE PROTEASE INHIBITOR, SERPIN"/>
    <property type="match status" value="1"/>
</dbReference>
<dbReference type="InterPro" id="IPR042185">
    <property type="entry name" value="Serpin_sf_2"/>
</dbReference>
<evidence type="ECO:0000259" key="3">
    <source>
        <dbReference type="SMART" id="SM00093"/>
    </source>
</evidence>
<dbReference type="GO" id="GO:0005615">
    <property type="term" value="C:extracellular space"/>
    <property type="evidence" value="ECO:0000318"/>
    <property type="project" value="GO_Central"/>
</dbReference>
<dbReference type="Gene3D" id="3.30.497.10">
    <property type="entry name" value="Antithrombin, subunit I, domain 2"/>
    <property type="match status" value="2"/>
</dbReference>